<evidence type="ECO:0000259" key="6">
    <source>
        <dbReference type="Pfam" id="PF02826"/>
    </source>
</evidence>
<dbReference type="InterPro" id="IPR036291">
    <property type="entry name" value="NAD(P)-bd_dom_sf"/>
</dbReference>
<dbReference type="CDD" id="cd12169">
    <property type="entry name" value="PGDH_like_1"/>
    <property type="match status" value="1"/>
</dbReference>
<feature type="domain" description="D-isomer specific 2-hydroxyacid dehydrogenase NAD-binding" evidence="6">
    <location>
        <begin position="126"/>
        <end position="299"/>
    </location>
</feature>
<dbReference type="EMBL" id="JGZR01000005">
    <property type="protein sequence ID" value="KFJ04128.1"/>
    <property type="molecule type" value="Genomic_DNA"/>
</dbReference>
<evidence type="ECO:0000256" key="4">
    <source>
        <dbReference type="RuleBase" id="RU003719"/>
    </source>
</evidence>
<dbReference type="Proteomes" id="UP000029055">
    <property type="component" value="Unassembled WGS sequence"/>
</dbReference>
<dbReference type="InterPro" id="IPR006139">
    <property type="entry name" value="D-isomer_2_OHA_DH_cat_dom"/>
</dbReference>
<dbReference type="Pfam" id="PF00389">
    <property type="entry name" value="2-Hacid_dh"/>
    <property type="match status" value="1"/>
</dbReference>
<dbReference type="AlphaFoldDB" id="A0A087E8M7"/>
<reference evidence="7 8" key="1">
    <citation type="submission" date="2014-03" db="EMBL/GenBank/DDBJ databases">
        <title>Genomics of Bifidobacteria.</title>
        <authorList>
            <person name="Ventura M."/>
            <person name="Milani C."/>
            <person name="Lugli G.A."/>
        </authorList>
    </citation>
    <scope>NUCLEOTIDE SEQUENCE [LARGE SCALE GENOMIC DNA]</scope>
    <source>
        <strain evidence="7 8">LMG 11597</strain>
    </source>
</reference>
<accession>A0A087E8M7</accession>
<evidence type="ECO:0000313" key="7">
    <source>
        <dbReference type="EMBL" id="KFJ04128.1"/>
    </source>
</evidence>
<dbReference type="eggNOG" id="COG0111">
    <property type="taxonomic scope" value="Bacteria"/>
</dbReference>
<keyword evidence="2 4" id="KW-0560">Oxidoreductase</keyword>
<dbReference type="Gene3D" id="3.40.50.720">
    <property type="entry name" value="NAD(P)-binding Rossmann-like Domain"/>
    <property type="match status" value="2"/>
</dbReference>
<evidence type="ECO:0000256" key="1">
    <source>
        <dbReference type="ARBA" id="ARBA00005854"/>
    </source>
</evidence>
<dbReference type="GO" id="GO:0004617">
    <property type="term" value="F:phosphoglycerate dehydrogenase activity"/>
    <property type="evidence" value="ECO:0007669"/>
    <property type="project" value="UniProtKB-EC"/>
</dbReference>
<protein>
    <submittedName>
        <fullName evidence="7">D-3-phosphoglycerate dehydrogenase</fullName>
        <ecNumber evidence="7">1.1.1.95</ecNumber>
    </submittedName>
</protein>
<evidence type="ECO:0000313" key="8">
    <source>
        <dbReference type="Proteomes" id="UP000029055"/>
    </source>
</evidence>
<gene>
    <name evidence="7" type="ORF">BISU_1166</name>
</gene>
<feature type="domain" description="D-isomer specific 2-hydroxyacid dehydrogenase catalytic" evidence="5">
    <location>
        <begin position="31"/>
        <end position="325"/>
    </location>
</feature>
<dbReference type="EC" id="1.1.1.95" evidence="7"/>
<dbReference type="STRING" id="77635.BISU_1166"/>
<evidence type="ECO:0000256" key="2">
    <source>
        <dbReference type="ARBA" id="ARBA00023002"/>
    </source>
</evidence>
<name>A0A087E8M7_9BIFI</name>
<dbReference type="SUPFAM" id="SSF52283">
    <property type="entry name" value="Formate/glycerate dehydrogenase catalytic domain-like"/>
    <property type="match status" value="1"/>
</dbReference>
<dbReference type="OrthoDB" id="4324715at2"/>
<comment type="caution">
    <text evidence="7">The sequence shown here is derived from an EMBL/GenBank/DDBJ whole genome shotgun (WGS) entry which is preliminary data.</text>
</comment>
<dbReference type="InterPro" id="IPR050857">
    <property type="entry name" value="D-2-hydroxyacid_DH"/>
</dbReference>
<dbReference type="PANTHER" id="PTHR42789:SF1">
    <property type="entry name" value="D-ISOMER SPECIFIC 2-HYDROXYACID DEHYDROGENASE FAMILY PROTEIN (AFU_ORTHOLOGUE AFUA_6G10090)"/>
    <property type="match status" value="1"/>
</dbReference>
<sequence length="330" mass="35848">MSIIETQRERTDLPLVAVPNIVDSMLEPFTSTLDLLHDIARVRIYTDFTLDEDTLVERMDGAKAVIVIGFHVSDAMLDRVGDHVECFAFGGTGVASYINLIATRERGIRVCNVVHYGNGAVAEHAVALIMELARRTGRMDAAMHIGGWHGEDGTSLENKTIALVGFGGIGQHVARIARGFGMHILVWNSHLDAQAVHDLEATPVDDLGELFERADIVSLHLPLLADTAGLITPEHLNHLRPGTIFVNTARAEVIQPGVLTSRLQRGDISAGLDVFDAEPLPDDDPLRTLPNVVLTPHVAWRAEAAYASLTKQVTQSIAAYFTGESFNVAN</sequence>
<keyword evidence="3" id="KW-0520">NAD</keyword>
<keyword evidence="8" id="KW-1185">Reference proteome</keyword>
<proteinExistence type="inferred from homology"/>
<dbReference type="SUPFAM" id="SSF51735">
    <property type="entry name" value="NAD(P)-binding Rossmann-fold domains"/>
    <property type="match status" value="1"/>
</dbReference>
<comment type="similarity">
    <text evidence="1 4">Belongs to the D-isomer specific 2-hydroxyacid dehydrogenase family.</text>
</comment>
<organism evidence="7 8">
    <name type="scientific">Bifidobacterium subtile</name>
    <dbReference type="NCBI Taxonomy" id="77635"/>
    <lineage>
        <taxon>Bacteria</taxon>
        <taxon>Bacillati</taxon>
        <taxon>Actinomycetota</taxon>
        <taxon>Actinomycetes</taxon>
        <taxon>Bifidobacteriales</taxon>
        <taxon>Bifidobacteriaceae</taxon>
        <taxon>Bifidobacterium</taxon>
    </lineage>
</organism>
<dbReference type="GO" id="GO:0051287">
    <property type="term" value="F:NAD binding"/>
    <property type="evidence" value="ECO:0007669"/>
    <property type="project" value="InterPro"/>
</dbReference>
<dbReference type="Pfam" id="PF02826">
    <property type="entry name" value="2-Hacid_dh_C"/>
    <property type="match status" value="1"/>
</dbReference>
<dbReference type="RefSeq" id="WP_024463399.1">
    <property type="nucleotide sequence ID" value="NZ_CP062939.1"/>
</dbReference>
<dbReference type="InterPro" id="IPR006140">
    <property type="entry name" value="D-isomer_DH_NAD-bd"/>
</dbReference>
<evidence type="ECO:0000259" key="5">
    <source>
        <dbReference type="Pfam" id="PF00389"/>
    </source>
</evidence>
<evidence type="ECO:0000256" key="3">
    <source>
        <dbReference type="ARBA" id="ARBA00023027"/>
    </source>
</evidence>
<dbReference type="PANTHER" id="PTHR42789">
    <property type="entry name" value="D-ISOMER SPECIFIC 2-HYDROXYACID DEHYDROGENASE FAMILY PROTEIN (AFU_ORTHOLOGUE AFUA_6G10090)"/>
    <property type="match status" value="1"/>
</dbReference>